<keyword evidence="6 7" id="KW-0472">Membrane</keyword>
<comment type="similarity">
    <text evidence="7">Belongs to the binding-protein-dependent transport system permease family.</text>
</comment>
<evidence type="ECO:0000256" key="5">
    <source>
        <dbReference type="ARBA" id="ARBA00022989"/>
    </source>
</evidence>
<feature type="transmembrane region" description="Helical" evidence="7">
    <location>
        <begin position="279"/>
        <end position="298"/>
    </location>
</feature>
<feature type="transmembrane region" description="Helical" evidence="7">
    <location>
        <begin position="137"/>
        <end position="167"/>
    </location>
</feature>
<dbReference type="InterPro" id="IPR035906">
    <property type="entry name" value="MetI-like_sf"/>
</dbReference>
<evidence type="ECO:0000256" key="2">
    <source>
        <dbReference type="ARBA" id="ARBA00022448"/>
    </source>
</evidence>
<dbReference type="Gene3D" id="1.10.3720.10">
    <property type="entry name" value="MetI-like"/>
    <property type="match status" value="1"/>
</dbReference>
<proteinExistence type="inferred from homology"/>
<evidence type="ECO:0000259" key="8">
    <source>
        <dbReference type="PROSITE" id="PS50928"/>
    </source>
</evidence>
<keyword evidence="2 7" id="KW-0813">Transport</keyword>
<dbReference type="CDD" id="cd06261">
    <property type="entry name" value="TM_PBP2"/>
    <property type="match status" value="1"/>
</dbReference>
<dbReference type="eggNOG" id="COG0601">
    <property type="taxonomic scope" value="Bacteria"/>
</dbReference>
<evidence type="ECO:0000256" key="7">
    <source>
        <dbReference type="RuleBase" id="RU363032"/>
    </source>
</evidence>
<dbReference type="Pfam" id="PF00528">
    <property type="entry name" value="BPD_transp_1"/>
    <property type="match status" value="1"/>
</dbReference>
<dbReference type="GO" id="GO:0005886">
    <property type="term" value="C:plasma membrane"/>
    <property type="evidence" value="ECO:0007669"/>
    <property type="project" value="UniProtKB-SubCell"/>
</dbReference>
<name>W5Y7W2_9CORY</name>
<reference evidence="9 10" key="1">
    <citation type="submission" date="2013-02" db="EMBL/GenBank/DDBJ databases">
        <title>The complete genome sequence of Corynebacterium vitaeruminis DSM 20294.</title>
        <authorList>
            <person name="Ruckert C."/>
            <person name="Albersmeier A."/>
            <person name="Kalinowski J."/>
        </authorList>
    </citation>
    <scope>NUCLEOTIDE SEQUENCE [LARGE SCALE GENOMIC DNA]</scope>
    <source>
        <strain evidence="10">ATCC 10234</strain>
    </source>
</reference>
<dbReference type="KEGG" id="cvt:B843_06040"/>
<dbReference type="InterPro" id="IPR000515">
    <property type="entry name" value="MetI-like"/>
</dbReference>
<dbReference type="EMBL" id="CP004353">
    <property type="protein sequence ID" value="AHI22593.1"/>
    <property type="molecule type" value="Genomic_DNA"/>
</dbReference>
<dbReference type="PANTHER" id="PTHR43163:SF6">
    <property type="entry name" value="DIPEPTIDE TRANSPORT SYSTEM PERMEASE PROTEIN DPPB-RELATED"/>
    <property type="match status" value="1"/>
</dbReference>
<dbReference type="PANTHER" id="PTHR43163">
    <property type="entry name" value="DIPEPTIDE TRANSPORT SYSTEM PERMEASE PROTEIN DPPB-RELATED"/>
    <property type="match status" value="1"/>
</dbReference>
<accession>W5Y7W2</accession>
<feature type="domain" description="ABC transmembrane type-1" evidence="8">
    <location>
        <begin position="101"/>
        <end position="298"/>
    </location>
</feature>
<evidence type="ECO:0000313" key="10">
    <source>
        <dbReference type="Proteomes" id="UP000019222"/>
    </source>
</evidence>
<dbReference type="AlphaFoldDB" id="W5Y7W2"/>
<evidence type="ECO:0000256" key="6">
    <source>
        <dbReference type="ARBA" id="ARBA00023136"/>
    </source>
</evidence>
<evidence type="ECO:0000256" key="3">
    <source>
        <dbReference type="ARBA" id="ARBA00022475"/>
    </source>
</evidence>
<feature type="transmembrane region" description="Helical" evidence="7">
    <location>
        <begin position="12"/>
        <end position="33"/>
    </location>
</feature>
<feature type="transmembrane region" description="Helical" evidence="7">
    <location>
        <begin position="234"/>
        <end position="259"/>
    </location>
</feature>
<protein>
    <submittedName>
        <fullName evidence="9">Putative glutathione ABC transporter, permease protein GsiC</fullName>
    </submittedName>
</protein>
<organism evidence="9 10">
    <name type="scientific">Corynebacterium vitaeruminis DSM 20294</name>
    <dbReference type="NCBI Taxonomy" id="1224164"/>
    <lineage>
        <taxon>Bacteria</taxon>
        <taxon>Bacillati</taxon>
        <taxon>Actinomycetota</taxon>
        <taxon>Actinomycetes</taxon>
        <taxon>Mycobacteriales</taxon>
        <taxon>Corynebacteriaceae</taxon>
        <taxon>Corynebacterium</taxon>
    </lineage>
</organism>
<feature type="transmembrane region" description="Helical" evidence="7">
    <location>
        <begin position="179"/>
        <end position="198"/>
    </location>
</feature>
<dbReference type="Proteomes" id="UP000019222">
    <property type="component" value="Chromosome"/>
</dbReference>
<dbReference type="HOGENOM" id="CLU_036879_0_2_11"/>
<dbReference type="STRING" id="1224164.B843_06040"/>
<evidence type="ECO:0000256" key="4">
    <source>
        <dbReference type="ARBA" id="ARBA00022692"/>
    </source>
</evidence>
<dbReference type="Pfam" id="PF19300">
    <property type="entry name" value="BPD_transp_1_N"/>
    <property type="match status" value="1"/>
</dbReference>
<dbReference type="PATRIC" id="fig|1224164.3.peg.1211"/>
<keyword evidence="10" id="KW-1185">Reference proteome</keyword>
<dbReference type="SUPFAM" id="SSF161098">
    <property type="entry name" value="MetI-like"/>
    <property type="match status" value="1"/>
</dbReference>
<feature type="transmembrane region" description="Helical" evidence="7">
    <location>
        <begin position="103"/>
        <end position="125"/>
    </location>
</feature>
<dbReference type="GO" id="GO:0071916">
    <property type="term" value="F:dipeptide transmembrane transporter activity"/>
    <property type="evidence" value="ECO:0007669"/>
    <property type="project" value="TreeGrafter"/>
</dbReference>
<evidence type="ECO:0000313" key="9">
    <source>
        <dbReference type="EMBL" id="AHI22593.1"/>
    </source>
</evidence>
<evidence type="ECO:0000256" key="1">
    <source>
        <dbReference type="ARBA" id="ARBA00004651"/>
    </source>
</evidence>
<dbReference type="InterPro" id="IPR045621">
    <property type="entry name" value="BPD_transp_1_N"/>
</dbReference>
<sequence length="315" mass="33540">MRPSLRAWGRRGLGIVLSFLFLTIVSFGVGSIAPGDASLSLLRTDTVAVNTDDVASVRHELGLDRPWPERYLRFLGGLTRGSLGDSYFSGHTVTGDIAKAAPITINLSLASLVLAVAFVLVLGWLAAKYQGSLLDKLILGLCYVGAALPSFWLGLLLISLFAVSLGWLPSSGWHGGRGLILPTVVLAVAIAPPFIKVFRGRFIEVADSDFVRAARARGLKTSTIERRHVLRGTLVPIVTMLGVSLTSLLSGSVVVEVVFGLPGLGSMVMEAIGRRDWPVVQGFVFVIGVVVIAVMQLVDVACRLIDPSLKAGERA</sequence>
<keyword evidence="5 7" id="KW-1133">Transmembrane helix</keyword>
<gene>
    <name evidence="9" type="ORF">B843_06040</name>
</gene>
<comment type="subcellular location">
    <subcellularLocation>
        <location evidence="1 7">Cell membrane</location>
        <topology evidence="1 7">Multi-pass membrane protein</topology>
    </subcellularLocation>
</comment>
<keyword evidence="4 7" id="KW-0812">Transmembrane</keyword>
<dbReference type="PROSITE" id="PS50928">
    <property type="entry name" value="ABC_TM1"/>
    <property type="match status" value="1"/>
</dbReference>
<keyword evidence="3" id="KW-1003">Cell membrane</keyword>
<dbReference type="RefSeq" id="WP_025252624.1">
    <property type="nucleotide sequence ID" value="NZ_CP004353.1"/>
</dbReference>